<reference evidence="1 2" key="1">
    <citation type="submission" date="2023-01" db="EMBL/GenBank/DDBJ databases">
        <title>Cultivation and genomic characterization of new, ubiquitous marine nitrite-oxidizing bacteria from the Nitrospirales.</title>
        <authorList>
            <person name="Mueller A.J."/>
            <person name="Daebeler A."/>
            <person name="Herbold C.W."/>
            <person name="Kirkegaard R.H."/>
            <person name="Daims H."/>
        </authorList>
    </citation>
    <scope>NUCLEOTIDE SEQUENCE [LARGE SCALE GENOMIC DNA]</scope>
    <source>
        <strain evidence="1 2">VA</strain>
    </source>
</reference>
<name>A0AA96G7W3_9BACT</name>
<gene>
    <name evidence="1" type="ORF">PP769_13780</name>
</gene>
<dbReference type="Proteomes" id="UP001302719">
    <property type="component" value="Chromosome"/>
</dbReference>
<evidence type="ECO:0000313" key="2">
    <source>
        <dbReference type="Proteomes" id="UP001302719"/>
    </source>
</evidence>
<proteinExistence type="predicted"/>
<organism evidence="1 2">
    <name type="scientific">Candidatus Nitrospira allomarina</name>
    <dbReference type="NCBI Taxonomy" id="3020900"/>
    <lineage>
        <taxon>Bacteria</taxon>
        <taxon>Pseudomonadati</taxon>
        <taxon>Nitrospirota</taxon>
        <taxon>Nitrospiria</taxon>
        <taxon>Nitrospirales</taxon>
        <taxon>Nitrospiraceae</taxon>
        <taxon>Nitrospira</taxon>
    </lineage>
</organism>
<accession>A0AA96G7W3</accession>
<sequence length="53" mass="5842">MTWLTALLATPLLVPLEVGRLLPGLWADAGINRRALSEPSELARPPSRRVRPI</sequence>
<dbReference type="KEGG" id="nall:PP769_13780"/>
<keyword evidence="2" id="KW-1185">Reference proteome</keyword>
<evidence type="ECO:0000313" key="1">
    <source>
        <dbReference type="EMBL" id="WNM57039.1"/>
    </source>
</evidence>
<dbReference type="EMBL" id="CP116967">
    <property type="protein sequence ID" value="WNM57039.1"/>
    <property type="molecule type" value="Genomic_DNA"/>
</dbReference>
<dbReference type="AlphaFoldDB" id="A0AA96G7W3"/>
<dbReference type="RefSeq" id="WP_312641070.1">
    <property type="nucleotide sequence ID" value="NZ_CP116967.1"/>
</dbReference>
<protein>
    <submittedName>
        <fullName evidence="1">Uncharacterized protein</fullName>
    </submittedName>
</protein>